<reference evidence="2" key="1">
    <citation type="submission" date="2019-01" db="EMBL/GenBank/DDBJ databases">
        <title>Draft genome sequences of three monokaryotic isolates of the white-rot basidiomycete fungus Dichomitus squalens.</title>
        <authorList>
            <consortium name="DOE Joint Genome Institute"/>
            <person name="Lopez S.C."/>
            <person name="Andreopoulos B."/>
            <person name="Pangilinan J."/>
            <person name="Lipzen A."/>
            <person name="Riley R."/>
            <person name="Ahrendt S."/>
            <person name="Ng V."/>
            <person name="Barry K."/>
            <person name="Daum C."/>
            <person name="Grigoriev I.V."/>
            <person name="Hilden K.S."/>
            <person name="Makela M.R."/>
            <person name="de Vries R.P."/>
        </authorList>
    </citation>
    <scope>NUCLEOTIDE SEQUENCE [LARGE SCALE GENOMIC DNA]</scope>
    <source>
        <strain evidence="2">OM18370.1</strain>
    </source>
</reference>
<accession>A0A4Q9N3T7</accession>
<proteinExistence type="predicted"/>
<dbReference type="AlphaFoldDB" id="A0A4Q9N3T7"/>
<dbReference type="Proteomes" id="UP000292957">
    <property type="component" value="Unassembled WGS sequence"/>
</dbReference>
<evidence type="ECO:0000256" key="1">
    <source>
        <dbReference type="SAM" id="MobiDB-lite"/>
    </source>
</evidence>
<organism evidence="2">
    <name type="scientific">Dichomitus squalens</name>
    <dbReference type="NCBI Taxonomy" id="114155"/>
    <lineage>
        <taxon>Eukaryota</taxon>
        <taxon>Fungi</taxon>
        <taxon>Dikarya</taxon>
        <taxon>Basidiomycota</taxon>
        <taxon>Agaricomycotina</taxon>
        <taxon>Agaricomycetes</taxon>
        <taxon>Polyporales</taxon>
        <taxon>Polyporaceae</taxon>
        <taxon>Dichomitus</taxon>
    </lineage>
</organism>
<evidence type="ECO:0000313" key="2">
    <source>
        <dbReference type="EMBL" id="TBU34578.1"/>
    </source>
</evidence>
<protein>
    <submittedName>
        <fullName evidence="2">Uncharacterized protein</fullName>
    </submittedName>
</protein>
<name>A0A4Q9N3T7_9APHY</name>
<feature type="region of interest" description="Disordered" evidence="1">
    <location>
        <begin position="48"/>
        <end position="68"/>
    </location>
</feature>
<feature type="compositionally biased region" description="Basic and acidic residues" evidence="1">
    <location>
        <begin position="55"/>
        <end position="65"/>
    </location>
</feature>
<sequence length="191" mass="21314">MVSIRSQTLSYVDQFARCMADIGADIETNLWYTAPDTSDALARSFQRQQNGKDILTGRRERDKRRPYGGSYTALAQNRGAMATRRSASSGATAAGVPVRIRWPSGAGAAYGNVWVAEWRRVNVSTPALRSSSEFEKVGTHGARPERQDVPISAIWAHLQKPSPPRIHLSLPFVRSEFRLCPHLDVVLYFIR</sequence>
<dbReference type="EMBL" id="ML143388">
    <property type="protein sequence ID" value="TBU34578.1"/>
    <property type="molecule type" value="Genomic_DNA"/>
</dbReference>
<gene>
    <name evidence="2" type="ORF">BD311DRAFT_286932</name>
</gene>